<feature type="chain" id="PRO_5010252836" evidence="8">
    <location>
        <begin position="22"/>
        <end position="1099"/>
    </location>
</feature>
<dbReference type="Pfam" id="PF13620">
    <property type="entry name" value="CarboxypepD_reg"/>
    <property type="match status" value="1"/>
</dbReference>
<dbReference type="EMBL" id="FNSD01000001">
    <property type="protein sequence ID" value="SEB89785.1"/>
    <property type="molecule type" value="Genomic_DNA"/>
</dbReference>
<gene>
    <name evidence="10" type="ORF">SAMN05443244_2126</name>
</gene>
<keyword evidence="4" id="KW-0812">Transmembrane</keyword>
<dbReference type="PANTHER" id="PTHR30069">
    <property type="entry name" value="TONB-DEPENDENT OUTER MEMBRANE RECEPTOR"/>
    <property type="match status" value="1"/>
</dbReference>
<evidence type="ECO:0000256" key="1">
    <source>
        <dbReference type="ARBA" id="ARBA00004571"/>
    </source>
</evidence>
<feature type="domain" description="TonB-dependent transporter Oar-like beta-barrel" evidence="9">
    <location>
        <begin position="371"/>
        <end position="1092"/>
    </location>
</feature>
<keyword evidence="10" id="KW-0645">Protease</keyword>
<proteinExistence type="predicted"/>
<keyword evidence="5 8" id="KW-0732">Signal</keyword>
<dbReference type="Proteomes" id="UP000182409">
    <property type="component" value="Unassembled WGS sequence"/>
</dbReference>
<accession>A0A1H4N4V9</accession>
<dbReference type="Gene3D" id="2.40.170.20">
    <property type="entry name" value="TonB-dependent receptor, beta-barrel domain"/>
    <property type="match status" value="1"/>
</dbReference>
<keyword evidence="7" id="KW-0998">Cell outer membrane</keyword>
<protein>
    <submittedName>
        <fullName evidence="10">Carboxypeptidase regulatory-like domain-containing protein</fullName>
    </submittedName>
</protein>
<keyword evidence="6" id="KW-0472">Membrane</keyword>
<dbReference type="InterPro" id="IPR057601">
    <property type="entry name" value="Oar-like_b-barrel"/>
</dbReference>
<dbReference type="InterPro" id="IPR039426">
    <property type="entry name" value="TonB-dep_rcpt-like"/>
</dbReference>
<keyword evidence="10" id="KW-0121">Carboxypeptidase</keyword>
<dbReference type="GO" id="GO:0030246">
    <property type="term" value="F:carbohydrate binding"/>
    <property type="evidence" value="ECO:0007669"/>
    <property type="project" value="InterPro"/>
</dbReference>
<dbReference type="RefSeq" id="WP_139285170.1">
    <property type="nucleotide sequence ID" value="NZ_FNSD01000001.1"/>
</dbReference>
<keyword evidence="3" id="KW-1134">Transmembrane beta strand</keyword>
<evidence type="ECO:0000256" key="6">
    <source>
        <dbReference type="ARBA" id="ARBA00023136"/>
    </source>
</evidence>
<evidence type="ECO:0000313" key="10">
    <source>
        <dbReference type="EMBL" id="SEB89785.1"/>
    </source>
</evidence>
<dbReference type="GO" id="GO:0004180">
    <property type="term" value="F:carboxypeptidase activity"/>
    <property type="evidence" value="ECO:0007669"/>
    <property type="project" value="UniProtKB-KW"/>
</dbReference>
<evidence type="ECO:0000259" key="9">
    <source>
        <dbReference type="Pfam" id="PF25183"/>
    </source>
</evidence>
<dbReference type="GO" id="GO:0009279">
    <property type="term" value="C:cell outer membrane"/>
    <property type="evidence" value="ECO:0007669"/>
    <property type="project" value="UniProtKB-SubCell"/>
</dbReference>
<evidence type="ECO:0000256" key="3">
    <source>
        <dbReference type="ARBA" id="ARBA00022452"/>
    </source>
</evidence>
<evidence type="ECO:0000256" key="7">
    <source>
        <dbReference type="ARBA" id="ARBA00023237"/>
    </source>
</evidence>
<dbReference type="Pfam" id="PF25183">
    <property type="entry name" value="OMP_b-brl_4"/>
    <property type="match status" value="2"/>
</dbReference>
<dbReference type="InterPro" id="IPR036942">
    <property type="entry name" value="Beta-barrel_TonB_sf"/>
</dbReference>
<keyword evidence="2" id="KW-0813">Transport</keyword>
<dbReference type="AlphaFoldDB" id="A0A1H4N4V9"/>
<organism evidence="10 11">
    <name type="scientific">Terriglobus roseus</name>
    <dbReference type="NCBI Taxonomy" id="392734"/>
    <lineage>
        <taxon>Bacteria</taxon>
        <taxon>Pseudomonadati</taxon>
        <taxon>Acidobacteriota</taxon>
        <taxon>Terriglobia</taxon>
        <taxon>Terriglobales</taxon>
        <taxon>Acidobacteriaceae</taxon>
        <taxon>Terriglobus</taxon>
    </lineage>
</organism>
<dbReference type="GO" id="GO:0015344">
    <property type="term" value="F:siderophore uptake transmembrane transporter activity"/>
    <property type="evidence" value="ECO:0007669"/>
    <property type="project" value="TreeGrafter"/>
</dbReference>
<dbReference type="Gene3D" id="2.60.40.1120">
    <property type="entry name" value="Carboxypeptidase-like, regulatory domain"/>
    <property type="match status" value="1"/>
</dbReference>
<evidence type="ECO:0000256" key="8">
    <source>
        <dbReference type="SAM" id="SignalP"/>
    </source>
</evidence>
<evidence type="ECO:0000256" key="4">
    <source>
        <dbReference type="ARBA" id="ARBA00022692"/>
    </source>
</evidence>
<comment type="subcellular location">
    <subcellularLocation>
        <location evidence="1">Cell outer membrane</location>
        <topology evidence="1">Multi-pass membrane protein</topology>
    </subcellularLocation>
</comment>
<feature type="domain" description="TonB-dependent transporter Oar-like beta-barrel" evidence="9">
    <location>
        <begin position="254"/>
        <end position="331"/>
    </location>
</feature>
<sequence>MRPFRYHAVMLLSLIALGARAACPQDAVTGALSGVVHDASGAVIVGASLALADSSGTMRYATSDRLGEFFLPALPPGHYRIRITANGFGLLQIDRADIAVGQALRIDPELTNGIVSETVEVFYGKDLPGFDSPVDASLSPADLQLLPLDGRRFQQFASLTPLVSSEDATPDDADVSGIAADADNARLSFRGIAPSQNLYVLDGEDLTRAFDGEPRGGRVLPFTVPLDAVQEFQVRASVTGTTLGRDAGGSVTTVTRRGEADPHGSIFFLLRNSGTGAANPFAVATRYNGGQPTTTAVKPRDQREQFGGSVGGPLLPRHLFGFVAAEGQRRSFPAIASPSDPAFYSLSAVQTALLANRGVGATATARALTFLDSLTGTVPRHADEFALLPRLDWQQGSRSTLTAHFSHVRFRSPSGQRSEPVLDRGRASTGDVLIHTDSGLLRATWALSTRWLMEAHAAYSRDASFAQLPPPLAAEPRTGPGDAAPQISIADAFTFGSSAALGARRLPDERATEFAAHSTFNGRAQTITLGANIKDVDERIGAREASSGAYDYTSGVTNGRAGGLVDFITDYTYSATSYPNGGCPSIYAAVHLFCFRSFTQTFGAVAETRFHTASLSVFAGDGWRVTPHLRIDAGVRYEYLRLPPAQHPNAALDAAFGVAATTSTMPSDTNDLAPHLGIAYAASTRTMMRVSYGIHFGSLPGRTLQRLLEDTAQAGSQASLRLTPRTIIDPACASAGTNFGYPATFTCSPFGPLASAGAAMMISRTFQLPAIQRGELSITRELAARTTISATYVVSFSRQLPNTTDLNIAPSTAKIAFRILRAGSAEPGARNGDVFNVPRYTARVTDAFGPVTALLSNGNGSYNALALQFDRRASAGVTLRASWTYSKALDNLRSTSAAPDEDAQFDPVQPLYDRAASNFNHTHRVVSTAVWQPLLHAQSDIARAVINGWSLAPVFVAQSGRPYSYNLSGGTELAGGRETLNGSGGATYLPSVGRNTLRLPWSATVDLRLARTLAASDRTSLRLSAEAFNLLNHVNPTAVEQRAFLVGAAGADGILPLIFQDAGTIASEGLTGKPFGTLTSSAASPTRERRLQFGLRYEW</sequence>
<reference evidence="10 11" key="1">
    <citation type="submission" date="2016-10" db="EMBL/GenBank/DDBJ databases">
        <authorList>
            <person name="de Groot N.N."/>
        </authorList>
    </citation>
    <scope>NUCLEOTIDE SEQUENCE [LARGE SCALE GENOMIC DNA]</scope>
    <source>
        <strain evidence="10 11">AB35.6</strain>
    </source>
</reference>
<evidence type="ECO:0000313" key="11">
    <source>
        <dbReference type="Proteomes" id="UP000182409"/>
    </source>
</evidence>
<dbReference type="PANTHER" id="PTHR30069:SF29">
    <property type="entry name" value="HEMOGLOBIN AND HEMOGLOBIN-HAPTOGLOBIN-BINDING PROTEIN 1-RELATED"/>
    <property type="match status" value="1"/>
</dbReference>
<name>A0A1H4N4V9_9BACT</name>
<feature type="signal peptide" evidence="8">
    <location>
        <begin position="1"/>
        <end position="21"/>
    </location>
</feature>
<dbReference type="SUPFAM" id="SSF49452">
    <property type="entry name" value="Starch-binding domain-like"/>
    <property type="match status" value="1"/>
</dbReference>
<evidence type="ECO:0000256" key="2">
    <source>
        <dbReference type="ARBA" id="ARBA00022448"/>
    </source>
</evidence>
<dbReference type="OrthoDB" id="97893at2"/>
<evidence type="ECO:0000256" key="5">
    <source>
        <dbReference type="ARBA" id="ARBA00022729"/>
    </source>
</evidence>
<dbReference type="GO" id="GO:0044718">
    <property type="term" value="P:siderophore transmembrane transport"/>
    <property type="evidence" value="ECO:0007669"/>
    <property type="project" value="TreeGrafter"/>
</dbReference>
<dbReference type="SUPFAM" id="SSF56935">
    <property type="entry name" value="Porins"/>
    <property type="match status" value="1"/>
</dbReference>
<keyword evidence="10" id="KW-0378">Hydrolase</keyword>
<dbReference type="InterPro" id="IPR013784">
    <property type="entry name" value="Carb-bd-like_fold"/>
</dbReference>